<protein>
    <recommendedName>
        <fullName evidence="10">DNA-directed RNA polymerase</fullName>
        <ecNumber evidence="10">2.7.7.6</ecNumber>
    </recommendedName>
</protein>
<comment type="catalytic activity">
    <reaction evidence="9 10">
        <text>RNA(n) + a ribonucleoside 5'-triphosphate = RNA(n+1) + diphosphate</text>
        <dbReference type="Rhea" id="RHEA:21248"/>
        <dbReference type="Rhea" id="RHEA-COMP:14527"/>
        <dbReference type="Rhea" id="RHEA-COMP:17342"/>
        <dbReference type="ChEBI" id="CHEBI:33019"/>
        <dbReference type="ChEBI" id="CHEBI:61557"/>
        <dbReference type="ChEBI" id="CHEBI:140395"/>
        <dbReference type="EC" id="2.7.7.6"/>
    </reaction>
</comment>
<dbReference type="GO" id="GO:0003899">
    <property type="term" value="F:DNA-directed RNA polymerase activity"/>
    <property type="evidence" value="ECO:0007669"/>
    <property type="project" value="UniProtKB-EC"/>
</dbReference>
<dbReference type="Pfam" id="PF00940">
    <property type="entry name" value="RNA_pol"/>
    <property type="match status" value="1"/>
</dbReference>
<dbReference type="InterPro" id="IPR029262">
    <property type="entry name" value="RPOL_N"/>
</dbReference>
<evidence type="ECO:0000313" key="12">
    <source>
        <dbReference type="EMBL" id="ODV80798.1"/>
    </source>
</evidence>
<keyword evidence="5 10" id="KW-0548">Nucleotidyltransferase</keyword>
<evidence type="ECO:0000259" key="11">
    <source>
        <dbReference type="SMART" id="SM01311"/>
    </source>
</evidence>
<feature type="domain" description="DNA-directed RNA polymerase N-terminal" evidence="11">
    <location>
        <begin position="320"/>
        <end position="639"/>
    </location>
</feature>
<dbReference type="GeneID" id="30985619"/>
<dbReference type="GO" id="GO:0042645">
    <property type="term" value="C:mitochondrial nucleoid"/>
    <property type="evidence" value="ECO:0007669"/>
    <property type="project" value="EnsemblFungi"/>
</dbReference>
<dbReference type="OrthoDB" id="276422at2759"/>
<dbReference type="InterPro" id="IPR024075">
    <property type="entry name" value="DNA-dir_RNA_pol_helix_hairp_sf"/>
</dbReference>
<dbReference type="PANTHER" id="PTHR10102:SF0">
    <property type="entry name" value="DNA-DIRECTED RNA POLYMERASE, MITOCHONDRIAL"/>
    <property type="match status" value="1"/>
</dbReference>
<dbReference type="GO" id="GO:0006391">
    <property type="term" value="P:transcription initiation at mitochondrial promoter"/>
    <property type="evidence" value="ECO:0007669"/>
    <property type="project" value="EnsemblFungi"/>
</dbReference>
<evidence type="ECO:0000256" key="9">
    <source>
        <dbReference type="ARBA" id="ARBA00048552"/>
    </source>
</evidence>
<accession>A0A1E4SMT6</accession>
<evidence type="ECO:0000256" key="3">
    <source>
        <dbReference type="ARBA" id="ARBA00022478"/>
    </source>
</evidence>
<proteinExistence type="inferred from homology"/>
<dbReference type="Proteomes" id="UP000094285">
    <property type="component" value="Unassembled WGS sequence"/>
</dbReference>
<dbReference type="STRING" id="984487.A0A1E4SMT6"/>
<reference evidence="13" key="1">
    <citation type="submission" date="2016-05" db="EMBL/GenBank/DDBJ databases">
        <title>Comparative genomics of biotechnologically important yeasts.</title>
        <authorList>
            <consortium name="DOE Joint Genome Institute"/>
            <person name="Riley R."/>
            <person name="Haridas S."/>
            <person name="Wolfe K.H."/>
            <person name="Lopes M.R."/>
            <person name="Hittinger C.T."/>
            <person name="Goker M."/>
            <person name="Salamov A."/>
            <person name="Wisecaver J."/>
            <person name="Long T.M."/>
            <person name="Aerts A.L."/>
            <person name="Barry K."/>
            <person name="Choi C."/>
            <person name="Clum A."/>
            <person name="Coughlan A.Y."/>
            <person name="Deshpande S."/>
            <person name="Douglass A.P."/>
            <person name="Hanson S.J."/>
            <person name="Klenk H.-P."/>
            <person name="Labutti K."/>
            <person name="Lapidus A."/>
            <person name="Lindquist E."/>
            <person name="Lipzen A."/>
            <person name="Meier-Kolthoff J.P."/>
            <person name="Ohm R.A."/>
            <person name="Otillar R.P."/>
            <person name="Pangilinan J."/>
            <person name="Peng Y."/>
            <person name="Rokas A."/>
            <person name="Rosa C.A."/>
            <person name="Scheuner C."/>
            <person name="Sibirny A.A."/>
            <person name="Slot J.C."/>
            <person name="Stielow J.B."/>
            <person name="Sun H."/>
            <person name="Kurtzman C.P."/>
            <person name="Blackwell M."/>
            <person name="Grigoriev I.V."/>
            <person name="Jeffries T.W."/>
        </authorList>
    </citation>
    <scope>NUCLEOTIDE SEQUENCE [LARGE SCALE GENOMIC DNA]</scope>
    <source>
        <strain evidence="13">NRRL Y-17324</strain>
    </source>
</reference>
<evidence type="ECO:0000256" key="2">
    <source>
        <dbReference type="ARBA" id="ARBA00009493"/>
    </source>
</evidence>
<dbReference type="EMBL" id="KV453910">
    <property type="protein sequence ID" value="ODV80798.1"/>
    <property type="molecule type" value="Genomic_DNA"/>
</dbReference>
<evidence type="ECO:0000256" key="5">
    <source>
        <dbReference type="ARBA" id="ARBA00022695"/>
    </source>
</evidence>
<evidence type="ECO:0000313" key="13">
    <source>
        <dbReference type="Proteomes" id="UP000094285"/>
    </source>
</evidence>
<dbReference type="AlphaFoldDB" id="A0A1E4SMT6"/>
<keyword evidence="6" id="KW-0809">Transit peptide</keyword>
<dbReference type="GO" id="GO:0034245">
    <property type="term" value="C:mitochondrial DNA-directed RNA polymerase complex"/>
    <property type="evidence" value="ECO:0007669"/>
    <property type="project" value="EnsemblFungi"/>
</dbReference>
<dbReference type="Pfam" id="PF14700">
    <property type="entry name" value="RPOL_N"/>
    <property type="match status" value="1"/>
</dbReference>
<evidence type="ECO:0000256" key="6">
    <source>
        <dbReference type="ARBA" id="ARBA00022946"/>
    </source>
</evidence>
<evidence type="ECO:0000256" key="10">
    <source>
        <dbReference type="RuleBase" id="RU003805"/>
    </source>
</evidence>
<dbReference type="PROSITE" id="PS00900">
    <property type="entry name" value="RNA_POL_PHAGE_1"/>
    <property type="match status" value="1"/>
</dbReference>
<dbReference type="FunFam" id="1.10.1320.10:FF:000005">
    <property type="entry name" value="DNA-directed RNA polymerase"/>
    <property type="match status" value="1"/>
</dbReference>
<dbReference type="Gene3D" id="1.10.150.20">
    <property type="entry name" value="5' to 3' exonuclease, C-terminal subdomain"/>
    <property type="match status" value="1"/>
</dbReference>
<dbReference type="InterPro" id="IPR046950">
    <property type="entry name" value="DNA-dir_Rpol_C_phage-type"/>
</dbReference>
<keyword evidence="7" id="KW-0496">Mitochondrion</keyword>
<dbReference type="InterPro" id="IPR043502">
    <property type="entry name" value="DNA/RNA_pol_sf"/>
</dbReference>
<evidence type="ECO:0000256" key="8">
    <source>
        <dbReference type="ARBA" id="ARBA00023163"/>
    </source>
</evidence>
<dbReference type="InterPro" id="IPR002092">
    <property type="entry name" value="DNA-dir_Rpol_phage-type"/>
</dbReference>
<keyword evidence="13" id="KW-1185">Reference proteome</keyword>
<dbReference type="RefSeq" id="XP_020065920.1">
    <property type="nucleotide sequence ID" value="XM_020211483.1"/>
</dbReference>
<gene>
    <name evidence="12" type="ORF">CANTADRAFT_88707</name>
</gene>
<keyword evidence="3 10" id="KW-0240">DNA-directed RNA polymerase</keyword>
<comment type="function">
    <text evidence="10">DNA-dependent RNA polymerase catalyzes the transcription of DNA into RNA using the four ribonucleoside triphosphates as substrates.</text>
</comment>
<dbReference type="Gene3D" id="1.10.1320.10">
    <property type="entry name" value="DNA-directed RNA polymerase, N-terminal domain"/>
    <property type="match status" value="1"/>
</dbReference>
<dbReference type="Gene3D" id="1.10.287.260">
    <property type="match status" value="1"/>
</dbReference>
<dbReference type="GO" id="GO:0001018">
    <property type="term" value="F:mitochondrial promoter sequence-specific DNA binding"/>
    <property type="evidence" value="ECO:0007669"/>
    <property type="project" value="TreeGrafter"/>
</dbReference>
<dbReference type="SUPFAM" id="SSF56672">
    <property type="entry name" value="DNA/RNA polymerases"/>
    <property type="match status" value="1"/>
</dbReference>
<evidence type="ECO:0000256" key="7">
    <source>
        <dbReference type="ARBA" id="ARBA00023128"/>
    </source>
</evidence>
<comment type="subcellular location">
    <subcellularLocation>
        <location evidence="1">Mitochondrion</location>
    </subcellularLocation>
</comment>
<keyword evidence="8 10" id="KW-0804">Transcription</keyword>
<dbReference type="PROSITE" id="PS00489">
    <property type="entry name" value="RNA_POL_PHAGE_2"/>
    <property type="match status" value="1"/>
</dbReference>
<keyword evidence="4 10" id="KW-0808">Transferase</keyword>
<organism evidence="12 13">
    <name type="scientific">Suhomyces tanzawaensis NRRL Y-17324</name>
    <dbReference type="NCBI Taxonomy" id="984487"/>
    <lineage>
        <taxon>Eukaryota</taxon>
        <taxon>Fungi</taxon>
        <taxon>Dikarya</taxon>
        <taxon>Ascomycota</taxon>
        <taxon>Saccharomycotina</taxon>
        <taxon>Pichiomycetes</taxon>
        <taxon>Debaryomycetaceae</taxon>
        <taxon>Suhomyces</taxon>
    </lineage>
</organism>
<dbReference type="PANTHER" id="PTHR10102">
    <property type="entry name" value="DNA-DIRECTED RNA POLYMERASE, MITOCHONDRIAL"/>
    <property type="match status" value="1"/>
</dbReference>
<evidence type="ECO:0000256" key="4">
    <source>
        <dbReference type="ARBA" id="ARBA00022679"/>
    </source>
</evidence>
<dbReference type="SMART" id="SM01311">
    <property type="entry name" value="RPOL_N"/>
    <property type="match status" value="1"/>
</dbReference>
<dbReference type="GO" id="GO:0006269">
    <property type="term" value="P:DNA replication, synthesis of primer"/>
    <property type="evidence" value="ECO:0007669"/>
    <property type="project" value="EnsemblFungi"/>
</dbReference>
<dbReference type="EC" id="2.7.7.6" evidence="10"/>
<dbReference type="InterPro" id="IPR037159">
    <property type="entry name" value="RNA_POL_N_sf"/>
</dbReference>
<evidence type="ECO:0000256" key="1">
    <source>
        <dbReference type="ARBA" id="ARBA00004173"/>
    </source>
</evidence>
<name>A0A1E4SMT6_9ASCO</name>
<comment type="similarity">
    <text evidence="2 10">Belongs to the phage and mitochondrial RNA polymerase family.</text>
</comment>
<dbReference type="FunFam" id="1.10.150.20:FF:000041">
    <property type="entry name" value="DNA-directed RNA polymerase"/>
    <property type="match status" value="1"/>
</dbReference>
<sequence length="1256" mass="143091">MYKSFLDDLKSKSFDKKKHPNAYSKSFADIDDQSFDRITDEDRKEVSWSSQYDPVTRSPFAKDVIHLHSLLDALLASKNFDRAERILGAIYPLLSNPESFIFTLNEYLKLWALEDTTTLDDVEASLSKFTTKFPATRLNDRTYAILLTKYMSTNTPYIDYISKFTVQKTRQIFTHIDIIGTEGLMEIFKHPEISESHVPNDFIHLFKQVRGELVQDVPQYFTQDLQAPTIEKDSEDLKPVDSFGLKIIRHTLLGLKEETGSGEFEAILKDLEKDLNGHLLHNASETPMSSKRDYFQLYKTLKTQEQKDKFNEALDLFNEARQRQLEIRGVDGAKEKWKHEFEEMQKRGGISLNKGLNAQLFKWYSEFLPYVEEEIKQCQNILLGTIDKEGLSAEELKVIKEREFYAPYLVLVPPQKMCVVTILELLKLTSTGGIDNGMRAARALISVGKAIELEYRSQALVNTEKKVYSKKLKTTNQWKKLLRKKKNVILDSTTNQPNDWSYTVYAKIGAVLVSLLKHVAKVPVKGIDPTTGKSITGSQPAIHHTYKYSNGQKLGVFIIHKEVVKQLAGKSFSNCVQPQLLPMLVPPRPWNSYNDGGYLFSQTQLVRIKDSVETSAYLKAASEMGNLDEIYQGLNVLGNTAWTVNRRVLDVITKHWNTGKEFLDIPPIIEEPNLPKAIPLDAEPNEKFEYQKKVRQAINDAASAKSQRCDTNYKLEIARGFLGEKLFFPHNVDFRGRAYPLSPHFNHLGNDLTRSLFLFWEGKEIGENGLRWLKIHLANVFGIDKAPLAKRVEFVNENLENIFQSAQNPYDPQAWWLKGEKPWQVLSVCFELNEAYKMSDPTKFVSHIPVHQDGTCNGLQHYAALGGDIEGARQVNLLPADKPQDVYSFVASLVQKRIDSEAEEGNKYALFLQDKITRKVVKQTVMTNVYGVTFVGAAAQIKKQLDHHFTKDMEEDVVDYARYLTLHVFASVRELFEGAHHIQDWLGESAKRISKSVRIDYEDSQVANKPNHLSSVIWTTPLGLPCVQPYRVAKNQLIKTNLQDISISDPFGTSQVDARKQQAAFPPNFVHSLDATHMLMTSRSCGEKGLSFAAVHDSYWTHASDVDIMNAEIRNQFVNLHKSNLINQVRDEFEKRYKDCLQVILIPGDHELAKKIKDIRRNIVKSLGRALTVADEIYLEKKRLQLLGSSDPSVVQTGKEMITTVSITEGYNVEELTVSSASSKAFQILVPLKFPEVPERGDLDVELVKESDYFFS</sequence>
<dbReference type="FunFam" id="1.10.287.280:FF:000001">
    <property type="entry name" value="DNA-directed RNA polymerase"/>
    <property type="match status" value="1"/>
</dbReference>
<dbReference type="Gene3D" id="1.10.287.280">
    <property type="match status" value="1"/>
</dbReference>